<protein>
    <submittedName>
        <fullName evidence="2 4">Uncharacterized protein</fullName>
    </submittedName>
</protein>
<reference evidence="4" key="1">
    <citation type="submission" date="2016-06" db="UniProtKB">
        <authorList>
            <consortium name="WormBaseParasite"/>
        </authorList>
    </citation>
    <scope>IDENTIFICATION</scope>
</reference>
<evidence type="ECO:0000313" key="4">
    <source>
        <dbReference type="WBParaSite" id="ECPE_0000419301-mRNA-1"/>
    </source>
</evidence>
<keyword evidence="3" id="KW-1185">Reference proteome</keyword>
<evidence type="ECO:0000313" key="2">
    <source>
        <dbReference type="EMBL" id="VDP71859.1"/>
    </source>
</evidence>
<dbReference type="AlphaFoldDB" id="A0A183AB50"/>
<dbReference type="WBParaSite" id="ECPE_0000419301-mRNA-1">
    <property type="protein sequence ID" value="ECPE_0000419301-mRNA-1"/>
    <property type="gene ID" value="ECPE_0000419301"/>
</dbReference>
<accession>A0A183AB50</accession>
<feature type="compositionally biased region" description="Basic and acidic residues" evidence="1">
    <location>
        <begin position="191"/>
        <end position="205"/>
    </location>
</feature>
<evidence type="ECO:0000256" key="1">
    <source>
        <dbReference type="SAM" id="MobiDB-lite"/>
    </source>
</evidence>
<feature type="region of interest" description="Disordered" evidence="1">
    <location>
        <begin position="159"/>
        <end position="219"/>
    </location>
</feature>
<gene>
    <name evidence="2" type="ORF">ECPE_LOCUS4185</name>
</gene>
<organism evidence="4">
    <name type="scientific">Echinostoma caproni</name>
    <dbReference type="NCBI Taxonomy" id="27848"/>
    <lineage>
        <taxon>Eukaryota</taxon>
        <taxon>Metazoa</taxon>
        <taxon>Spiralia</taxon>
        <taxon>Lophotrochozoa</taxon>
        <taxon>Platyhelminthes</taxon>
        <taxon>Trematoda</taxon>
        <taxon>Digenea</taxon>
        <taxon>Plagiorchiida</taxon>
        <taxon>Echinostomata</taxon>
        <taxon>Echinostomatoidea</taxon>
        <taxon>Echinostomatidae</taxon>
        <taxon>Echinostoma</taxon>
    </lineage>
</organism>
<name>A0A183AB50_9TREM</name>
<feature type="region of interest" description="Disordered" evidence="1">
    <location>
        <begin position="256"/>
        <end position="284"/>
    </location>
</feature>
<reference evidence="2 3" key="2">
    <citation type="submission" date="2018-11" db="EMBL/GenBank/DDBJ databases">
        <authorList>
            <consortium name="Pathogen Informatics"/>
        </authorList>
    </citation>
    <scope>NUCLEOTIDE SEQUENCE [LARGE SCALE GENOMIC DNA]</scope>
    <source>
        <strain evidence="2 3">Egypt</strain>
    </source>
</reference>
<dbReference type="Proteomes" id="UP000272942">
    <property type="component" value="Unassembled WGS sequence"/>
</dbReference>
<sequence length="396" mass="44988">MRPDNLRSNDPRHSLLKAPTAELCFNKCDHKCSKRAISRDFGLLDAGLRMINQEVKKMLDLSERILAKKWGVQTTHQRVLTRKRFHIRRRPSVPNEARTTRRLEFEPEELWPIRKGRCRSAAPDLIRRQHSTDHYGSYAERQNFWELDQTAQHNSALINEPNQSEVPERVSSLQDKNSQKPSRRNTIVSVNRKEEGQDETHHTLEPPDLMPRSPASTTWAKLSPERTISMDTLEILGAIERPDTIENLSRRQLEKEIHRSPSPINATTRPHRKETSKPLPNQEIAPVTQSAEPLTPASSSPNQTTYIVPIAYPSILYYPVAQPTTYTDFRSQAGVPPISANGVLVQSNPTSIMPVQQLCPPPIVYGSCVTPTLSPPVFQQTVFLPSTFHLLSYQAL</sequence>
<evidence type="ECO:0000313" key="3">
    <source>
        <dbReference type="Proteomes" id="UP000272942"/>
    </source>
</evidence>
<dbReference type="EMBL" id="UZAN01041065">
    <property type="protein sequence ID" value="VDP71859.1"/>
    <property type="molecule type" value="Genomic_DNA"/>
</dbReference>
<proteinExistence type="predicted"/>
<feature type="compositionally biased region" description="Polar residues" evidence="1">
    <location>
        <begin position="159"/>
        <end position="189"/>
    </location>
</feature>